<feature type="transmembrane region" description="Helical" evidence="1">
    <location>
        <begin position="192"/>
        <end position="211"/>
    </location>
</feature>
<dbReference type="EMBL" id="JBIXKD010000020">
    <property type="protein sequence ID" value="MFJ5322973.1"/>
    <property type="molecule type" value="Genomic_DNA"/>
</dbReference>
<sequence>MTTKIKMSGPAYILGYCILGAAIDVLLSGLLQSIDLFVLLFLTFTLTWLGFFLASVLFFPVRLKTVIGSYQIIILLNISTLGSWLGLFIGLKWTEPSIMVAIIFGLSPIISVLIEIYNRNAIGVKNIVISVLLAFIVTLLMILAVKGQRFNPFDSDMTFVLALGLVCIITSACLTTGTYIAKSLSSKGFNAVNVQSFRFPLLILVCFAMLPSEHALPRIQSDFWMYLPVIVILGNILPLWMLQKGIEVTSALTTNIIINISPCITLLLEMFDPSIAYSNMKLLVLLMLMLVMLIANDGTSKFTIDKLRGRFGKTR</sequence>
<feature type="transmembrane region" description="Helical" evidence="1">
    <location>
        <begin position="97"/>
        <end position="114"/>
    </location>
</feature>
<dbReference type="EMBL" id="CP046377">
    <property type="protein sequence ID" value="QHQ25070.1"/>
    <property type="molecule type" value="Genomic_DNA"/>
</dbReference>
<feature type="transmembrane region" description="Helical" evidence="1">
    <location>
        <begin position="37"/>
        <end position="60"/>
    </location>
</feature>
<organism evidence="3 4">
    <name type="scientific">Pectobacterium parvum</name>
    <dbReference type="NCBI Taxonomy" id="2778550"/>
    <lineage>
        <taxon>Bacteria</taxon>
        <taxon>Pseudomonadati</taxon>
        <taxon>Pseudomonadota</taxon>
        <taxon>Gammaproteobacteria</taxon>
        <taxon>Enterobacterales</taxon>
        <taxon>Pectobacteriaceae</taxon>
        <taxon>Pectobacterium</taxon>
    </lineage>
</organism>
<evidence type="ECO:0000256" key="1">
    <source>
        <dbReference type="SAM" id="Phobius"/>
    </source>
</evidence>
<reference evidence="3" key="2">
    <citation type="journal article" date="2022" name="Plant Pathol J">
        <title>Comparative Genomic Analysis of Pathogenic Factors of Pectobacterium Species Isolated in South Korea Using Whole-Genome Sequencing.</title>
        <authorList>
            <person name="Jee S."/>
            <person name="Kang I.J."/>
            <person name="Bak G."/>
            <person name="Kang S."/>
            <person name="Lee J."/>
            <person name="Heu S."/>
            <person name="Hwang I."/>
        </authorList>
    </citation>
    <scope>NUCLEOTIDE SEQUENCE</scope>
    <source>
        <strain evidence="3">PZ1</strain>
    </source>
</reference>
<reference evidence="4" key="1">
    <citation type="submission" date="2019-11" db="EMBL/GenBank/DDBJ databases">
        <authorList>
            <person name="Jee S."/>
        </authorList>
    </citation>
    <scope>NUCLEOTIDE SEQUENCE [LARGE SCALE GENOMIC DNA]</scope>
    <source>
        <strain evidence="4">PZ1</strain>
    </source>
</reference>
<keyword evidence="1" id="KW-1133">Transmembrane helix</keyword>
<keyword evidence="1" id="KW-0812">Transmembrane</keyword>
<evidence type="ECO:0000313" key="4">
    <source>
        <dbReference type="Proteomes" id="UP000464054"/>
    </source>
</evidence>
<proteinExistence type="predicted"/>
<dbReference type="GeneID" id="90772051"/>
<evidence type="ECO:0000313" key="2">
    <source>
        <dbReference type="EMBL" id="MFJ5322973.1"/>
    </source>
</evidence>
<evidence type="ECO:0008006" key="6">
    <source>
        <dbReference type="Google" id="ProtNLM"/>
    </source>
</evidence>
<feature type="transmembrane region" description="Helical" evidence="1">
    <location>
        <begin position="274"/>
        <end position="295"/>
    </location>
</feature>
<feature type="transmembrane region" description="Helical" evidence="1">
    <location>
        <begin position="12"/>
        <end position="31"/>
    </location>
</feature>
<feature type="transmembrane region" description="Helical" evidence="1">
    <location>
        <begin position="249"/>
        <end position="268"/>
    </location>
</feature>
<feature type="transmembrane region" description="Helical" evidence="1">
    <location>
        <begin position="72"/>
        <end position="91"/>
    </location>
</feature>
<protein>
    <recommendedName>
        <fullName evidence="6">EamA domain-containing protein</fullName>
    </recommendedName>
</protein>
<dbReference type="Proteomes" id="UP000464054">
    <property type="component" value="Chromosome"/>
</dbReference>
<accession>A0AAP9IHN3</accession>
<keyword evidence="5" id="KW-1185">Reference proteome</keyword>
<name>A0AAP9IHN3_9GAMM</name>
<dbReference type="RefSeq" id="WP_039512882.1">
    <property type="nucleotide sequence ID" value="NZ_CP046377.1"/>
</dbReference>
<keyword evidence="1" id="KW-0472">Membrane</keyword>
<feature type="transmembrane region" description="Helical" evidence="1">
    <location>
        <begin position="157"/>
        <end position="180"/>
    </location>
</feature>
<feature type="transmembrane region" description="Helical" evidence="1">
    <location>
        <begin position="223"/>
        <end position="242"/>
    </location>
</feature>
<evidence type="ECO:0000313" key="5">
    <source>
        <dbReference type="Proteomes" id="UP001617714"/>
    </source>
</evidence>
<feature type="transmembrane region" description="Helical" evidence="1">
    <location>
        <begin position="126"/>
        <end position="145"/>
    </location>
</feature>
<dbReference type="AlphaFoldDB" id="A0AAP9IHN3"/>
<evidence type="ECO:0000313" key="3">
    <source>
        <dbReference type="EMBL" id="QHQ25070.1"/>
    </source>
</evidence>
<reference evidence="2 5" key="3">
    <citation type="submission" date="2024-10" db="EMBL/GenBank/DDBJ databases">
        <authorList>
            <person name="Lu C.-H."/>
        </authorList>
    </citation>
    <scope>NUCLEOTIDE SEQUENCE [LARGE SCALE GENOMIC DNA]</scope>
    <source>
        <strain evidence="2 5">22QBSP01-2</strain>
    </source>
</reference>
<dbReference type="Proteomes" id="UP001617714">
    <property type="component" value="Unassembled WGS sequence"/>
</dbReference>
<gene>
    <name evidence="2" type="ORF">ACIPSN_16720</name>
    <name evidence="3" type="ORF">GMX10_14075</name>
</gene>